<dbReference type="GO" id="GO:0006412">
    <property type="term" value="P:translation"/>
    <property type="evidence" value="ECO:0007669"/>
    <property type="project" value="InterPro"/>
</dbReference>
<evidence type="ECO:0000313" key="6">
    <source>
        <dbReference type="EMBL" id="EDP54358.1"/>
    </source>
</evidence>
<protein>
    <recommendedName>
        <fullName evidence="8">60S ribosomal protein L44</fullName>
    </recommendedName>
</protein>
<evidence type="ECO:0008006" key="8">
    <source>
        <dbReference type="Google" id="ProtNLM"/>
    </source>
</evidence>
<proteinExistence type="inferred from homology"/>
<feature type="region of interest" description="Disordered" evidence="5">
    <location>
        <begin position="27"/>
        <end position="63"/>
    </location>
</feature>
<evidence type="ECO:0000256" key="5">
    <source>
        <dbReference type="SAM" id="MobiDB-lite"/>
    </source>
</evidence>
<evidence type="ECO:0000256" key="4">
    <source>
        <dbReference type="RuleBase" id="RU000666"/>
    </source>
</evidence>
<dbReference type="InterPro" id="IPR011332">
    <property type="entry name" value="Ribosomal_zn-bd"/>
</dbReference>
<dbReference type="InterPro" id="IPR000552">
    <property type="entry name" value="Ribosomal_eL44"/>
</dbReference>
<keyword evidence="2 4" id="KW-0689">Ribosomal protein</keyword>
<dbReference type="GO" id="GO:0003735">
    <property type="term" value="F:structural constituent of ribosome"/>
    <property type="evidence" value="ECO:0007669"/>
    <property type="project" value="InterPro"/>
</dbReference>
<evidence type="ECO:0000256" key="2">
    <source>
        <dbReference type="ARBA" id="ARBA00022980"/>
    </source>
</evidence>
<accession>B0XWA6</accession>
<dbReference type="PANTHER" id="PTHR10369">
    <property type="entry name" value="60S RIBOSOMAL PROTEIN L36A/L44"/>
    <property type="match status" value="1"/>
</dbReference>
<dbReference type="Gene3D" id="3.10.450.80">
    <property type="match status" value="1"/>
</dbReference>
<dbReference type="GO" id="GO:0005840">
    <property type="term" value="C:ribosome"/>
    <property type="evidence" value="ECO:0007669"/>
    <property type="project" value="UniProtKB-KW"/>
</dbReference>
<dbReference type="SUPFAM" id="SSF57829">
    <property type="entry name" value="Zn-binding ribosomal proteins"/>
    <property type="match status" value="1"/>
</dbReference>
<dbReference type="PROSITE" id="PS01172">
    <property type="entry name" value="RIBOSOMAL_L44E"/>
    <property type="match status" value="1"/>
</dbReference>
<dbReference type="Pfam" id="PF00935">
    <property type="entry name" value="Ribosomal_L44"/>
    <property type="match status" value="1"/>
</dbReference>
<comment type="similarity">
    <text evidence="1 4">Belongs to the eukaryotic ribosomal protein eL42 family.</text>
</comment>
<evidence type="ECO:0000256" key="3">
    <source>
        <dbReference type="ARBA" id="ARBA00023274"/>
    </source>
</evidence>
<sequence length="275" mass="31054">MMAMTEIMPAAGTQSWRVHPKRLVPTGNRALSERNPTTHVQSDLLPLRQETTNDQHSSRSGKNCQNGKTHLCFSFSHAVSILEIRRSSVENSVLGDETRYFRVEDVGSDSPINGTWKQAAQEVNVPKTRRTYCKSKECRKHTQHKVTQYKAGKASLFAQGKRRYDRKQSGYGGQTKPVFHKKAKTTKKIVLRLECTACKTKKQLALKRCKHFELGGDKKTKGAALTIALASLLLHCFLEMRFANCLVFVKSRSNYLLRTSDKIILSGKTTIQPLM</sequence>
<keyword evidence="3 4" id="KW-0687">Ribonucleoprotein</keyword>
<keyword evidence="7" id="KW-1185">Reference proteome</keyword>
<dbReference type="Proteomes" id="UP000001699">
    <property type="component" value="Unassembled WGS sequence"/>
</dbReference>
<dbReference type="EMBL" id="DS499595">
    <property type="protein sequence ID" value="EDP54358.1"/>
    <property type="molecule type" value="Genomic_DNA"/>
</dbReference>
<dbReference type="HOGENOM" id="CLU_1011855_0_0_1"/>
<dbReference type="VEuPathDB" id="FungiDB:AFUB_024140"/>
<evidence type="ECO:0000256" key="1">
    <source>
        <dbReference type="ARBA" id="ARBA00009364"/>
    </source>
</evidence>
<dbReference type="InterPro" id="IPR053708">
    <property type="entry name" value="Ribosomal_LSU_eL42"/>
</dbReference>
<dbReference type="GO" id="GO:1990904">
    <property type="term" value="C:ribonucleoprotein complex"/>
    <property type="evidence" value="ECO:0007669"/>
    <property type="project" value="UniProtKB-KW"/>
</dbReference>
<gene>
    <name evidence="6" type="ORF">AFUB_024140</name>
</gene>
<dbReference type="AlphaFoldDB" id="B0XWA6"/>
<organism evidence="6 7">
    <name type="scientific">Aspergillus fumigatus (strain CBS 144.89 / FGSC A1163 / CEA10)</name>
    <name type="common">Neosartorya fumigata</name>
    <dbReference type="NCBI Taxonomy" id="451804"/>
    <lineage>
        <taxon>Eukaryota</taxon>
        <taxon>Fungi</taxon>
        <taxon>Dikarya</taxon>
        <taxon>Ascomycota</taxon>
        <taxon>Pezizomycotina</taxon>
        <taxon>Eurotiomycetes</taxon>
        <taxon>Eurotiomycetidae</taxon>
        <taxon>Eurotiales</taxon>
        <taxon>Aspergillaceae</taxon>
        <taxon>Aspergillus</taxon>
        <taxon>Aspergillus subgen. Fumigati</taxon>
    </lineage>
</organism>
<reference evidence="6 7" key="1">
    <citation type="journal article" date="2008" name="PLoS Genet.">
        <title>Genomic islands in the pathogenic filamentous fungus Aspergillus fumigatus.</title>
        <authorList>
            <person name="Fedorova N.D."/>
            <person name="Khaldi N."/>
            <person name="Joardar V.S."/>
            <person name="Maiti R."/>
            <person name="Amedeo P."/>
            <person name="Anderson M.J."/>
            <person name="Crabtree J."/>
            <person name="Silva J.C."/>
            <person name="Badger J.H."/>
            <person name="Albarraq A."/>
            <person name="Angiuoli S."/>
            <person name="Bussey H."/>
            <person name="Bowyer P."/>
            <person name="Cotty P.J."/>
            <person name="Dyer P.S."/>
            <person name="Egan A."/>
            <person name="Galens K."/>
            <person name="Fraser-Liggett C.M."/>
            <person name="Haas B.J."/>
            <person name="Inman J.M."/>
            <person name="Kent R."/>
            <person name="Lemieux S."/>
            <person name="Malavazi I."/>
            <person name="Orvis J."/>
            <person name="Roemer T."/>
            <person name="Ronning C.M."/>
            <person name="Sundaram J.P."/>
            <person name="Sutton G."/>
            <person name="Turner G."/>
            <person name="Venter J.C."/>
            <person name="White O.R."/>
            <person name="Whitty B.R."/>
            <person name="Youngman P."/>
            <person name="Wolfe K.H."/>
            <person name="Goldman G.H."/>
            <person name="Wortman J.R."/>
            <person name="Jiang B."/>
            <person name="Denning D.W."/>
            <person name="Nierman W.C."/>
        </authorList>
    </citation>
    <scope>NUCLEOTIDE SEQUENCE [LARGE SCALE GENOMIC DNA]</scope>
    <source>
        <strain evidence="7">CBS 144.89 / FGSC A1163 / CEA10</strain>
    </source>
</reference>
<dbReference type="FunFam" id="3.10.450.80:FF:000001">
    <property type="entry name" value="60S ribosomal protein L44"/>
    <property type="match status" value="1"/>
</dbReference>
<evidence type="ECO:0000313" key="7">
    <source>
        <dbReference type="Proteomes" id="UP000001699"/>
    </source>
</evidence>
<dbReference type="OrthoDB" id="2967263at2759"/>
<name>B0XWA6_ASPFC</name>